<proteinExistence type="inferred from homology"/>
<dbReference type="PANTHER" id="PTHR42812">
    <property type="entry name" value="BETA-XYLOSIDASE"/>
    <property type="match status" value="1"/>
</dbReference>
<dbReference type="PANTHER" id="PTHR42812:SF12">
    <property type="entry name" value="BETA-XYLOSIDASE-RELATED"/>
    <property type="match status" value="1"/>
</dbReference>
<comment type="similarity">
    <text evidence="1 4">Belongs to the glycosyl hydrolase 43 family.</text>
</comment>
<dbReference type="SUPFAM" id="SSF75005">
    <property type="entry name" value="Arabinanase/levansucrase/invertase"/>
    <property type="match status" value="1"/>
</dbReference>
<organism evidence="6 7">
    <name type="scientific">Schleiferilactobacillus harbinensis</name>
    <dbReference type="NCBI Taxonomy" id="304207"/>
    <lineage>
        <taxon>Bacteria</taxon>
        <taxon>Bacillati</taxon>
        <taxon>Bacillota</taxon>
        <taxon>Bacilli</taxon>
        <taxon>Lactobacillales</taxon>
        <taxon>Lactobacillaceae</taxon>
        <taxon>Schleiferilactobacillus</taxon>
    </lineage>
</organism>
<reference evidence="6 7" key="1">
    <citation type="submission" date="2023-02" db="EMBL/GenBank/DDBJ databases">
        <title>The predominant lactic acid bacteria and yeasts involved in the spontaneous fermentation of millet during the production of the traditional porridge Hausa koko in Ghana.</title>
        <authorList>
            <person name="Atter A."/>
            <person name="Diaz M."/>
        </authorList>
    </citation>
    <scope>NUCLEOTIDE SEQUENCE [LARGE SCALE GENOMIC DNA]</scope>
    <source>
        <strain evidence="6 7">FI11640</strain>
    </source>
</reference>
<keyword evidence="3 4" id="KW-0326">Glycosidase</keyword>
<dbReference type="InterPro" id="IPR023296">
    <property type="entry name" value="Glyco_hydro_beta-prop_sf"/>
</dbReference>
<sequence>MQYHNPILPGMFPDPSMAVVNGTYYLANSTFQYYPGIALSKSTDLLHWTRLPGAATTSVQADLRTAKSNEGIFAVNLRYHNGWFYAITTNFAEFKTLILRGQIQGDSIVWEPTRITVDLQGIDPDLFFEDGHVYIQFTGYIDNHGTKAIQQVEINLENGEILAGPRVLTLGTGGRDVEGPHIIHKNGWYYLLIAEGGTGAGHMITMFRSRELWGPFSPAPNNPLFTNRDRADEPLQSIGHGDLFQDSRGNWWLVCLGTLPTSANFQQFTNTGRTTLLYPVDWSVEWPLIYNGVPTETVDLTDFPKHAQVMPNTQPTSGWQAQFKADELDPEWLSLRVAPAVTLNTGRLTLSGQDDRLASPTGHPSFLGVRQTQAKEKFTVRINQRSITGTGRIGVAVTLDADHYAALLVQSSAIGGFDVFRVQRVFDVSLDEQIGHLTALPTRMTITNTPTTKIFTADGVSFTTDARHFSNEASLALNTGDVQGVYAVGNSQLIIDQAERTAL</sequence>
<dbReference type="Proteomes" id="UP001330016">
    <property type="component" value="Unassembled WGS sequence"/>
</dbReference>
<protein>
    <submittedName>
        <fullName evidence="6">Family 43 glycosylhydrolase</fullName>
    </submittedName>
</protein>
<gene>
    <name evidence="6" type="ORF">PS435_14610</name>
</gene>
<evidence type="ECO:0000313" key="7">
    <source>
        <dbReference type="Proteomes" id="UP001330016"/>
    </source>
</evidence>
<dbReference type="InterPro" id="IPR051795">
    <property type="entry name" value="Glycosyl_Hydrlase_43"/>
</dbReference>
<dbReference type="Pfam" id="PF17851">
    <property type="entry name" value="GH43_C2"/>
    <property type="match status" value="1"/>
</dbReference>
<dbReference type="InterPro" id="IPR006710">
    <property type="entry name" value="Glyco_hydro_43"/>
</dbReference>
<dbReference type="Gene3D" id="2.60.120.200">
    <property type="match status" value="1"/>
</dbReference>
<dbReference type="Gene3D" id="2.115.10.20">
    <property type="entry name" value="Glycosyl hydrolase domain, family 43"/>
    <property type="match status" value="1"/>
</dbReference>
<comment type="caution">
    <text evidence="6">The sequence shown here is derived from an EMBL/GenBank/DDBJ whole genome shotgun (WGS) entry which is preliminary data.</text>
</comment>
<dbReference type="RefSeq" id="WP_331244533.1">
    <property type="nucleotide sequence ID" value="NZ_JAQSGJ010000067.1"/>
</dbReference>
<evidence type="ECO:0000256" key="1">
    <source>
        <dbReference type="ARBA" id="ARBA00009865"/>
    </source>
</evidence>
<dbReference type="Pfam" id="PF04616">
    <property type="entry name" value="Glyco_hydro_43"/>
    <property type="match status" value="1"/>
</dbReference>
<dbReference type="InterPro" id="IPR013320">
    <property type="entry name" value="ConA-like_dom_sf"/>
</dbReference>
<evidence type="ECO:0000256" key="3">
    <source>
        <dbReference type="ARBA" id="ARBA00023295"/>
    </source>
</evidence>
<keyword evidence="7" id="KW-1185">Reference proteome</keyword>
<dbReference type="SUPFAM" id="SSF49899">
    <property type="entry name" value="Concanavalin A-like lectins/glucanases"/>
    <property type="match status" value="1"/>
</dbReference>
<evidence type="ECO:0000256" key="2">
    <source>
        <dbReference type="ARBA" id="ARBA00022801"/>
    </source>
</evidence>
<dbReference type="CDD" id="cd18617">
    <property type="entry name" value="GH43_XynB-like"/>
    <property type="match status" value="1"/>
</dbReference>
<evidence type="ECO:0000256" key="4">
    <source>
        <dbReference type="RuleBase" id="RU361187"/>
    </source>
</evidence>
<evidence type="ECO:0000313" key="6">
    <source>
        <dbReference type="EMBL" id="MEE6717075.1"/>
    </source>
</evidence>
<dbReference type="InterPro" id="IPR041542">
    <property type="entry name" value="GH43_C2"/>
</dbReference>
<accession>A0ABU7T3Y9</accession>
<feature type="domain" description="Beta-xylosidase C-terminal Concanavalin A-like" evidence="5">
    <location>
        <begin position="322"/>
        <end position="433"/>
    </location>
</feature>
<evidence type="ECO:0000259" key="5">
    <source>
        <dbReference type="Pfam" id="PF17851"/>
    </source>
</evidence>
<name>A0ABU7T3Y9_9LACO</name>
<keyword evidence="2 4" id="KW-0378">Hydrolase</keyword>
<dbReference type="EMBL" id="JAQSGK010000067">
    <property type="protein sequence ID" value="MEE6717075.1"/>
    <property type="molecule type" value="Genomic_DNA"/>
</dbReference>